<name>A0A1I8NAT8_MUSDO</name>
<dbReference type="AlphaFoldDB" id="A0A1I8NAT8"/>
<dbReference type="EnsemblMetazoa" id="MDOA013339-RA">
    <property type="protein sequence ID" value="MDOA013339-PA"/>
    <property type="gene ID" value="MDOA013339"/>
</dbReference>
<reference evidence="4" key="2">
    <citation type="submission" date="2025-04" db="UniProtKB">
        <authorList>
            <consortium name="RefSeq"/>
        </authorList>
    </citation>
    <scope>IDENTIFICATION</scope>
    <source>
        <strain evidence="4">Aabys</strain>
    </source>
</reference>
<protein>
    <submittedName>
        <fullName evidence="4">Peptidyl-prolyl cis-trans isomerase G</fullName>
    </submittedName>
</protein>
<gene>
    <name evidence="2" type="primary">101888660</name>
    <name evidence="4" type="synonym">LOC101888660</name>
</gene>
<dbReference type="GeneID" id="101888660"/>
<dbReference type="OrthoDB" id="7791718at2759"/>
<feature type="compositionally biased region" description="Polar residues" evidence="1">
    <location>
        <begin position="472"/>
        <end position="496"/>
    </location>
</feature>
<accession>A0A1I8NAT8</accession>
<feature type="region of interest" description="Disordered" evidence="1">
    <location>
        <begin position="440"/>
        <end position="551"/>
    </location>
</feature>
<organism evidence="2">
    <name type="scientific">Musca domestica</name>
    <name type="common">House fly</name>
    <dbReference type="NCBI Taxonomy" id="7370"/>
    <lineage>
        <taxon>Eukaryota</taxon>
        <taxon>Metazoa</taxon>
        <taxon>Ecdysozoa</taxon>
        <taxon>Arthropoda</taxon>
        <taxon>Hexapoda</taxon>
        <taxon>Insecta</taxon>
        <taxon>Pterygota</taxon>
        <taxon>Neoptera</taxon>
        <taxon>Endopterygota</taxon>
        <taxon>Diptera</taxon>
        <taxon>Brachycera</taxon>
        <taxon>Muscomorpha</taxon>
        <taxon>Muscoidea</taxon>
        <taxon>Muscidae</taxon>
        <taxon>Musca</taxon>
    </lineage>
</organism>
<dbReference type="VEuPathDB" id="VectorBase:MDOMA2_020285"/>
<feature type="compositionally biased region" description="Polar residues" evidence="1">
    <location>
        <begin position="440"/>
        <end position="465"/>
    </location>
</feature>
<dbReference type="VEuPathDB" id="VectorBase:MDOA013339"/>
<dbReference type="GO" id="GO:0016853">
    <property type="term" value="F:isomerase activity"/>
    <property type="evidence" value="ECO:0007669"/>
    <property type="project" value="UniProtKB-KW"/>
</dbReference>
<dbReference type="eggNOG" id="ENOG502TBNF">
    <property type="taxonomic scope" value="Eukaryota"/>
</dbReference>
<reference evidence="2" key="1">
    <citation type="submission" date="2020-05" db="UniProtKB">
        <authorList>
            <consortium name="EnsemblMetazoa"/>
        </authorList>
    </citation>
    <scope>IDENTIFICATION</scope>
    <source>
        <strain evidence="2">Aabys</strain>
    </source>
</reference>
<dbReference type="Proteomes" id="UP001652621">
    <property type="component" value="Unplaced"/>
</dbReference>
<keyword evidence="3" id="KW-1185">Reference proteome</keyword>
<feature type="region of interest" description="Disordered" evidence="1">
    <location>
        <begin position="187"/>
        <end position="223"/>
    </location>
</feature>
<evidence type="ECO:0000313" key="4">
    <source>
        <dbReference type="RefSeq" id="XP_005186028.1"/>
    </source>
</evidence>
<feature type="compositionally biased region" description="Basic and acidic residues" evidence="1">
    <location>
        <begin position="198"/>
        <end position="212"/>
    </location>
</feature>
<evidence type="ECO:0000313" key="3">
    <source>
        <dbReference type="Proteomes" id="UP001652621"/>
    </source>
</evidence>
<dbReference type="RefSeq" id="XP_005186028.1">
    <property type="nucleotide sequence ID" value="XM_005185971.3"/>
</dbReference>
<feature type="compositionally biased region" description="Basic and acidic residues" evidence="1">
    <location>
        <begin position="238"/>
        <end position="264"/>
    </location>
</feature>
<evidence type="ECO:0000313" key="2">
    <source>
        <dbReference type="EnsemblMetazoa" id="MDOA013339-PA"/>
    </source>
</evidence>
<evidence type="ECO:0000256" key="1">
    <source>
        <dbReference type="SAM" id="MobiDB-lite"/>
    </source>
</evidence>
<keyword evidence="4" id="KW-0413">Isomerase</keyword>
<proteinExistence type="predicted"/>
<feature type="region of interest" description="Disordered" evidence="1">
    <location>
        <begin position="236"/>
        <end position="264"/>
    </location>
</feature>
<feature type="region of interest" description="Disordered" evidence="1">
    <location>
        <begin position="390"/>
        <end position="426"/>
    </location>
</feature>
<sequence length="551" mass="64597">MLNGKFFTGLPPKMIERGGGTAPNRLESHLFWPDDTKAESAVECKLKRRNSVQLQASDKPSCTRQFSVGGDNDVDTKRRFSKEFSQSSIQFYDNLSENNPVPNRRALLRSGVGKKTDLTEKPTATKLQLPETIVDEAYTTAKRKQAYMSKIEFYDFVNEQEAEAQAKIQQNNFRKPKMDMNDKREMELNSKNSPKLQIKRDARSLSEEKDMPKINNRSTKTLERPSRQIKEVNLSKANTREYREGRNEIYDRSNVKSRERNNYDSRYDREPVETQYENDGDYYEKPNRSVLPRERFHRKYEDDRDFGENSHQRYKIRDHSEDFVDEKQYRRIQNDTKKDIRSQYGSRTRNEILHRDEAEIGERMRKVRIESSPPRRYHYYRDEYYDDERPVEDNRRTRTSPTRDITKRGNLQRLYESNPHDEYEDDARPYEDSYEAMNNKSSRNICDNSHQANIDRTTNKLNNKIASRRFTRSPSPELTQKSSTPGASQSPSTMSADINKPRKHLRSSLCFHDGAIIAENDATQSPTSEKPAARRNIRSTATKRVSVGLPD</sequence>
<dbReference type="KEGG" id="mde:101888660"/>